<dbReference type="InterPro" id="IPR036291">
    <property type="entry name" value="NAD(P)-bd_dom_sf"/>
</dbReference>
<dbReference type="SUPFAM" id="SSF51735">
    <property type="entry name" value="NAD(P)-binding Rossmann-fold domains"/>
    <property type="match status" value="1"/>
</dbReference>
<dbReference type="RefSeq" id="WP_007341882.1">
    <property type="nucleotide sequence ID" value="NZ_GL878494.1"/>
</dbReference>
<sequence>MKNILIIGANGSLAREVVAAAERNPALRLTMFARKNAAQTHRTFDGDVLNVADLTAAMAGQDVVYVNLAGDLGAMGANIVAAMK</sequence>
<dbReference type="STRING" id="267212.GCA_001063965_00361"/>
<proteinExistence type="predicted"/>
<feature type="domain" description="NAD(P)-binding" evidence="1">
    <location>
        <begin position="8"/>
        <end position="84"/>
    </location>
</feature>
<dbReference type="InterPro" id="IPR016040">
    <property type="entry name" value="NAD(P)-bd_dom"/>
</dbReference>
<feature type="non-terminal residue" evidence="2">
    <location>
        <position position="84"/>
    </location>
</feature>
<evidence type="ECO:0000259" key="1">
    <source>
        <dbReference type="Pfam" id="PF13460"/>
    </source>
</evidence>
<comment type="caution">
    <text evidence="2">The sequence shown here is derived from an EMBL/GenBank/DDBJ whole genome shotgun (WGS) entry which is preliminary data.</text>
</comment>
<dbReference type="HOGENOM" id="CLU_025711_6_2_4"/>
<evidence type="ECO:0000313" key="3">
    <source>
        <dbReference type="Proteomes" id="UP000004105"/>
    </source>
</evidence>
<evidence type="ECO:0000313" key="2">
    <source>
        <dbReference type="EMBL" id="EGF11463.1"/>
    </source>
</evidence>
<dbReference type="Proteomes" id="UP000004105">
    <property type="component" value="Unassembled WGS sequence"/>
</dbReference>
<accession>F2BAW7</accession>
<organism evidence="2 3">
    <name type="scientific">Neisseria bacilliformis ATCC BAA-1200</name>
    <dbReference type="NCBI Taxonomy" id="888742"/>
    <lineage>
        <taxon>Bacteria</taxon>
        <taxon>Pseudomonadati</taxon>
        <taxon>Pseudomonadota</taxon>
        <taxon>Betaproteobacteria</taxon>
        <taxon>Neisseriales</taxon>
        <taxon>Neisseriaceae</taxon>
        <taxon>Neisseria</taxon>
    </lineage>
</organism>
<keyword evidence="3" id="KW-1185">Reference proteome</keyword>
<dbReference type="EMBL" id="AFAY01000016">
    <property type="protein sequence ID" value="EGF11463.1"/>
    <property type="molecule type" value="Genomic_DNA"/>
</dbReference>
<dbReference type="OrthoDB" id="9803892at2"/>
<protein>
    <submittedName>
        <fullName evidence="2">NAD-dependent epimerase/dehydratase</fullName>
    </submittedName>
</protein>
<gene>
    <name evidence="2" type="ORF">HMPREF9123_0871</name>
</gene>
<dbReference type="Gene3D" id="3.40.50.720">
    <property type="entry name" value="NAD(P)-binding Rossmann-like Domain"/>
    <property type="match status" value="1"/>
</dbReference>
<dbReference type="Pfam" id="PF13460">
    <property type="entry name" value="NAD_binding_10"/>
    <property type="match status" value="1"/>
</dbReference>
<dbReference type="AlphaFoldDB" id="F2BAW7"/>
<reference evidence="2 3" key="1">
    <citation type="submission" date="2011-02" db="EMBL/GenBank/DDBJ databases">
        <authorList>
            <person name="Muzny D."/>
            <person name="Qin X."/>
            <person name="Deng J."/>
            <person name="Jiang H."/>
            <person name="Liu Y."/>
            <person name="Qu J."/>
            <person name="Song X.-Z."/>
            <person name="Zhang L."/>
            <person name="Thornton R."/>
            <person name="Coyle M."/>
            <person name="Francisco L."/>
            <person name="Jackson L."/>
            <person name="Javaid M."/>
            <person name="Korchina V."/>
            <person name="Kovar C."/>
            <person name="Mata R."/>
            <person name="Mathew T."/>
            <person name="Ngo R."/>
            <person name="Nguyen L."/>
            <person name="Nguyen N."/>
            <person name="Okwuonu G."/>
            <person name="Ongeri F."/>
            <person name="Pham C."/>
            <person name="Simmons D."/>
            <person name="Wilczek-Boney K."/>
            <person name="Hale W."/>
            <person name="Jakkamsetti A."/>
            <person name="Pham P."/>
            <person name="Ruth R."/>
            <person name="San Lucas F."/>
            <person name="Warren J."/>
            <person name="Zhang J."/>
            <person name="Zhao Z."/>
            <person name="Zhou C."/>
            <person name="Zhu D."/>
            <person name="Lee S."/>
            <person name="Bess C."/>
            <person name="Blankenburg K."/>
            <person name="Forbes L."/>
            <person name="Fu Q."/>
            <person name="Gubbala S."/>
            <person name="Hirani K."/>
            <person name="Jayaseelan J.C."/>
            <person name="Lara F."/>
            <person name="Munidasa M."/>
            <person name="Palculict T."/>
            <person name="Patil S."/>
            <person name="Pu L.-L."/>
            <person name="Saada N."/>
            <person name="Tang L."/>
            <person name="Weissenberger G."/>
            <person name="Zhu Y."/>
            <person name="Hemphill L."/>
            <person name="Shang Y."/>
            <person name="Youmans B."/>
            <person name="Ayvaz T."/>
            <person name="Ross M."/>
            <person name="Santibanez J."/>
            <person name="Aqrawi P."/>
            <person name="Gross S."/>
            <person name="Joshi V."/>
            <person name="Fowler G."/>
            <person name="Nazareth L."/>
            <person name="Reid J."/>
            <person name="Worley K."/>
            <person name="Petrosino J."/>
            <person name="Highlander S."/>
            <person name="Gibbs R."/>
        </authorList>
    </citation>
    <scope>NUCLEOTIDE SEQUENCE [LARGE SCALE GENOMIC DNA]</scope>
    <source>
        <strain evidence="2 3">ATCC BAA-1200</strain>
    </source>
</reference>
<name>F2BAW7_9NEIS</name>